<dbReference type="PANTHER" id="PTHR33572">
    <property type="entry name" value="SPORE DEVELOPMENT REGULATOR VOSA"/>
    <property type="match status" value="1"/>
</dbReference>
<evidence type="ECO:0000256" key="3">
    <source>
        <dbReference type="ARBA" id="ARBA00023015"/>
    </source>
</evidence>
<evidence type="ECO:0000313" key="9">
    <source>
        <dbReference type="Proteomes" id="UP000813385"/>
    </source>
</evidence>
<keyword evidence="4" id="KW-0804">Transcription</keyword>
<evidence type="ECO:0000256" key="2">
    <source>
        <dbReference type="ARBA" id="ARBA00022969"/>
    </source>
</evidence>
<dbReference type="Gene3D" id="2.60.40.3960">
    <property type="entry name" value="Velvet domain"/>
    <property type="match status" value="1"/>
</dbReference>
<dbReference type="PROSITE" id="PS51821">
    <property type="entry name" value="VELVET"/>
    <property type="match status" value="1"/>
</dbReference>
<feature type="domain" description="Velvet" evidence="7">
    <location>
        <begin position="54"/>
        <end position="229"/>
    </location>
</feature>
<evidence type="ECO:0000256" key="1">
    <source>
        <dbReference type="ARBA" id="ARBA00004123"/>
    </source>
</evidence>
<dbReference type="InterPro" id="IPR038491">
    <property type="entry name" value="Velvet_dom_sf"/>
</dbReference>
<keyword evidence="9" id="KW-1185">Reference proteome</keyword>
<keyword evidence="2" id="KW-0749">Sporulation</keyword>
<organism evidence="8 9">
    <name type="scientific">Plectosphaerella cucumerina</name>
    <dbReference type="NCBI Taxonomy" id="40658"/>
    <lineage>
        <taxon>Eukaryota</taxon>
        <taxon>Fungi</taxon>
        <taxon>Dikarya</taxon>
        <taxon>Ascomycota</taxon>
        <taxon>Pezizomycotina</taxon>
        <taxon>Sordariomycetes</taxon>
        <taxon>Hypocreomycetidae</taxon>
        <taxon>Glomerellales</taxon>
        <taxon>Plectosphaerellaceae</taxon>
        <taxon>Plectosphaerella</taxon>
    </lineage>
</organism>
<name>A0A8K0TI21_9PEZI</name>
<dbReference type="Pfam" id="PF11754">
    <property type="entry name" value="Velvet"/>
    <property type="match status" value="1"/>
</dbReference>
<gene>
    <name evidence="8" type="ORF">B0T11DRAFT_58824</name>
</gene>
<evidence type="ECO:0000256" key="6">
    <source>
        <dbReference type="SAM" id="MobiDB-lite"/>
    </source>
</evidence>
<evidence type="ECO:0000256" key="4">
    <source>
        <dbReference type="ARBA" id="ARBA00023163"/>
    </source>
</evidence>
<keyword evidence="3" id="KW-0805">Transcription regulation</keyword>
<reference evidence="8" key="1">
    <citation type="journal article" date="2021" name="Nat. Commun.">
        <title>Genetic determinants of endophytism in the Arabidopsis root mycobiome.</title>
        <authorList>
            <person name="Mesny F."/>
            <person name="Miyauchi S."/>
            <person name="Thiergart T."/>
            <person name="Pickel B."/>
            <person name="Atanasova L."/>
            <person name="Karlsson M."/>
            <person name="Huettel B."/>
            <person name="Barry K.W."/>
            <person name="Haridas S."/>
            <person name="Chen C."/>
            <person name="Bauer D."/>
            <person name="Andreopoulos W."/>
            <person name="Pangilinan J."/>
            <person name="LaButti K."/>
            <person name="Riley R."/>
            <person name="Lipzen A."/>
            <person name="Clum A."/>
            <person name="Drula E."/>
            <person name="Henrissat B."/>
            <person name="Kohler A."/>
            <person name="Grigoriev I.V."/>
            <person name="Martin F.M."/>
            <person name="Hacquard S."/>
        </authorList>
    </citation>
    <scope>NUCLEOTIDE SEQUENCE</scope>
    <source>
        <strain evidence="8">MPI-CAGE-AT-0016</strain>
    </source>
</reference>
<dbReference type="GO" id="GO:0030435">
    <property type="term" value="P:sporulation resulting in formation of a cellular spore"/>
    <property type="evidence" value="ECO:0007669"/>
    <property type="project" value="UniProtKB-KW"/>
</dbReference>
<feature type="compositionally biased region" description="Low complexity" evidence="6">
    <location>
        <begin position="280"/>
        <end position="294"/>
    </location>
</feature>
<proteinExistence type="predicted"/>
<comment type="subcellular location">
    <subcellularLocation>
        <location evidence="1">Nucleus</location>
    </subcellularLocation>
</comment>
<protein>
    <submittedName>
        <fullName evidence="8">Velvet factor-domain-containing protein</fullName>
    </submittedName>
</protein>
<evidence type="ECO:0000256" key="5">
    <source>
        <dbReference type="ARBA" id="ARBA00023242"/>
    </source>
</evidence>
<evidence type="ECO:0000313" key="8">
    <source>
        <dbReference type="EMBL" id="KAH7367910.1"/>
    </source>
</evidence>
<dbReference type="InterPro" id="IPR021740">
    <property type="entry name" value="Velvet"/>
</dbReference>
<dbReference type="EMBL" id="JAGPXD010000002">
    <property type="protein sequence ID" value="KAH7367910.1"/>
    <property type="molecule type" value="Genomic_DNA"/>
</dbReference>
<keyword evidence="5" id="KW-0539">Nucleus</keyword>
<feature type="region of interest" description="Disordered" evidence="6">
    <location>
        <begin position="225"/>
        <end position="309"/>
    </location>
</feature>
<evidence type="ECO:0000259" key="7">
    <source>
        <dbReference type="PROSITE" id="PS51821"/>
    </source>
</evidence>
<dbReference type="AlphaFoldDB" id="A0A8K0TI21"/>
<dbReference type="Proteomes" id="UP000813385">
    <property type="component" value="Unassembled WGS sequence"/>
</dbReference>
<sequence>MSGDIFSTYSFGSSSPGGHSGSMGFNVGGFTQNNSLDAQLYGSAPALDPGLETANDHDYRLFMEQQPMIGLATDKEKDRKPIDPPPVIRIEVSPRKDPRGVYLSNPYCFMICHLKKITKDETGETHEETVDGNKLSGSIVSSLHRLRNTENRDVGYFVFADMYPKDPGEYRLLFTLYEMAREGSPSFVELATIESASFPVWPIKSFPGLKQSTYLTRAISDQGVRVRLRKDSRQSLSNRRKRHVSLTGADDGPAWQQPQRRHVTAPQLGGSPMPRPADQSSSAARTARSSHSISPTQQTQRQPSLTYSLPSHVPSPITTHMYTDSLTSLANPQPSRDRQMRLGNVGLRLPTPQAQGQFLTTPPPSARMGNANFYTFSSNPVMNQNSCYSSAETGSISTMLPIHHHQHQHHHQGQ</sequence>
<dbReference type="PANTHER" id="PTHR33572:SF18">
    <property type="entry name" value="SPORE DEVELOPMENT REGULATOR VOSA"/>
    <property type="match status" value="1"/>
</dbReference>
<comment type="caution">
    <text evidence="8">The sequence shown here is derived from an EMBL/GenBank/DDBJ whole genome shotgun (WGS) entry which is preliminary data.</text>
</comment>
<dbReference type="InterPro" id="IPR037525">
    <property type="entry name" value="Velvet_dom"/>
</dbReference>
<accession>A0A8K0TI21</accession>
<dbReference type="OrthoDB" id="4851488at2759"/>
<feature type="compositionally biased region" description="Polar residues" evidence="6">
    <location>
        <begin position="295"/>
        <end position="309"/>
    </location>
</feature>
<dbReference type="GO" id="GO:0005634">
    <property type="term" value="C:nucleus"/>
    <property type="evidence" value="ECO:0007669"/>
    <property type="project" value="UniProtKB-SubCell"/>
</dbReference>